<dbReference type="GO" id="GO:0043565">
    <property type="term" value="F:sequence-specific DNA binding"/>
    <property type="evidence" value="ECO:0007669"/>
    <property type="project" value="TreeGrafter"/>
</dbReference>
<dbReference type="InterPro" id="IPR036390">
    <property type="entry name" value="WH_DNA-bd_sf"/>
</dbReference>
<evidence type="ECO:0000259" key="5">
    <source>
        <dbReference type="PROSITE" id="PS50931"/>
    </source>
</evidence>
<dbReference type="PROSITE" id="PS50931">
    <property type="entry name" value="HTH_LYSR"/>
    <property type="match status" value="1"/>
</dbReference>
<organism evidence="6 7">
    <name type="scientific">Pontibacterium sinense</name>
    <dbReference type="NCBI Taxonomy" id="2781979"/>
    <lineage>
        <taxon>Bacteria</taxon>
        <taxon>Pseudomonadati</taxon>
        <taxon>Pseudomonadota</taxon>
        <taxon>Gammaproteobacteria</taxon>
        <taxon>Oceanospirillales</taxon>
        <taxon>Oceanospirillaceae</taxon>
        <taxon>Pontibacterium</taxon>
    </lineage>
</organism>
<dbReference type="SUPFAM" id="SSF53850">
    <property type="entry name" value="Periplasmic binding protein-like II"/>
    <property type="match status" value="1"/>
</dbReference>
<dbReference type="Pfam" id="PF00126">
    <property type="entry name" value="HTH_1"/>
    <property type="match status" value="1"/>
</dbReference>
<dbReference type="Pfam" id="PF03466">
    <property type="entry name" value="LysR_substrate"/>
    <property type="match status" value="1"/>
</dbReference>
<dbReference type="InterPro" id="IPR005119">
    <property type="entry name" value="LysR_subst-bd"/>
</dbReference>
<dbReference type="PANTHER" id="PTHR30537">
    <property type="entry name" value="HTH-TYPE TRANSCRIPTIONAL REGULATOR"/>
    <property type="match status" value="1"/>
</dbReference>
<dbReference type="AlphaFoldDB" id="A0A8J7KAD5"/>
<evidence type="ECO:0000256" key="1">
    <source>
        <dbReference type="ARBA" id="ARBA00009437"/>
    </source>
</evidence>
<dbReference type="PANTHER" id="PTHR30537:SF5">
    <property type="entry name" value="HTH-TYPE TRANSCRIPTIONAL ACTIVATOR TTDR-RELATED"/>
    <property type="match status" value="1"/>
</dbReference>
<accession>A0A8J7KAD5</accession>
<sequence>MNNIHWSGIRSFIAVAEHGSFTAAADALGMSKASLSQQVTALEKALGVQLLYRTTRILRLTEIGQGYYEQCRTGVDQLDNAREWATQSTQALSGSIHMNSVGGLIGEELIAPMLIDFQQAYPQIDVSLDFSSQRVDLIESQYDLVMRMGELPDSSLIARRLHAITTRYVASPAFLENQGAIQHPNDLRELPLIYGSVSEWLFVKPDEQVRIQASRGFQIANGRVMCRAAEQGLGVARLADPYVNVALREGSLIEVLSEWRQTTPLSLICPPARYQLNRVRALADWLIEHFPARYQPFA</sequence>
<reference evidence="6" key="1">
    <citation type="submission" date="2020-10" db="EMBL/GenBank/DDBJ databases">
        <title>Bacterium isolated from coastal waters sediment.</title>
        <authorList>
            <person name="Chen R.-J."/>
            <person name="Lu D.-C."/>
            <person name="Zhu K.-L."/>
            <person name="Du Z.-J."/>
        </authorList>
    </citation>
    <scope>NUCLEOTIDE SEQUENCE</scope>
    <source>
        <strain evidence="6">N1Y112</strain>
    </source>
</reference>
<dbReference type="PRINTS" id="PR00039">
    <property type="entry name" value="HTHLYSR"/>
</dbReference>
<dbReference type="InterPro" id="IPR036388">
    <property type="entry name" value="WH-like_DNA-bd_sf"/>
</dbReference>
<dbReference type="InterPro" id="IPR000847">
    <property type="entry name" value="LysR_HTH_N"/>
</dbReference>
<dbReference type="Gene3D" id="3.40.190.290">
    <property type="match status" value="1"/>
</dbReference>
<dbReference type="EMBL" id="JADEYS010000010">
    <property type="protein sequence ID" value="MBE9397861.1"/>
    <property type="molecule type" value="Genomic_DNA"/>
</dbReference>
<keyword evidence="3" id="KW-0238">DNA-binding</keyword>
<dbReference type="InterPro" id="IPR058163">
    <property type="entry name" value="LysR-type_TF_proteobact-type"/>
</dbReference>
<dbReference type="GO" id="GO:0003700">
    <property type="term" value="F:DNA-binding transcription factor activity"/>
    <property type="evidence" value="ECO:0007669"/>
    <property type="project" value="InterPro"/>
</dbReference>
<evidence type="ECO:0000256" key="3">
    <source>
        <dbReference type="ARBA" id="ARBA00023125"/>
    </source>
</evidence>
<dbReference type="GO" id="GO:0006351">
    <property type="term" value="P:DNA-templated transcription"/>
    <property type="evidence" value="ECO:0007669"/>
    <property type="project" value="TreeGrafter"/>
</dbReference>
<protein>
    <submittedName>
        <fullName evidence="6">LysR family transcriptional regulator</fullName>
    </submittedName>
</protein>
<gene>
    <name evidence="6" type="ORF">IOQ59_11385</name>
</gene>
<keyword evidence="2" id="KW-0805">Transcription regulation</keyword>
<evidence type="ECO:0000313" key="6">
    <source>
        <dbReference type="EMBL" id="MBE9397861.1"/>
    </source>
</evidence>
<evidence type="ECO:0000256" key="4">
    <source>
        <dbReference type="ARBA" id="ARBA00023163"/>
    </source>
</evidence>
<dbReference type="FunFam" id="1.10.10.10:FF:000001">
    <property type="entry name" value="LysR family transcriptional regulator"/>
    <property type="match status" value="1"/>
</dbReference>
<dbReference type="Gene3D" id="1.10.10.10">
    <property type="entry name" value="Winged helix-like DNA-binding domain superfamily/Winged helix DNA-binding domain"/>
    <property type="match status" value="1"/>
</dbReference>
<proteinExistence type="inferred from homology"/>
<keyword evidence="7" id="KW-1185">Reference proteome</keyword>
<dbReference type="SUPFAM" id="SSF46785">
    <property type="entry name" value="Winged helix' DNA-binding domain"/>
    <property type="match status" value="1"/>
</dbReference>
<dbReference type="Proteomes" id="UP000640333">
    <property type="component" value="Unassembled WGS sequence"/>
</dbReference>
<dbReference type="RefSeq" id="WP_193953414.1">
    <property type="nucleotide sequence ID" value="NZ_JADEYS010000010.1"/>
</dbReference>
<dbReference type="CDD" id="cd08422">
    <property type="entry name" value="PBP2_CrgA_like"/>
    <property type="match status" value="1"/>
</dbReference>
<feature type="domain" description="HTH lysR-type" evidence="5">
    <location>
        <begin position="1"/>
        <end position="61"/>
    </location>
</feature>
<evidence type="ECO:0000256" key="2">
    <source>
        <dbReference type="ARBA" id="ARBA00023015"/>
    </source>
</evidence>
<keyword evidence="4" id="KW-0804">Transcription</keyword>
<name>A0A8J7KAD5_9GAMM</name>
<comment type="caution">
    <text evidence="6">The sequence shown here is derived from an EMBL/GenBank/DDBJ whole genome shotgun (WGS) entry which is preliminary data.</text>
</comment>
<evidence type="ECO:0000313" key="7">
    <source>
        <dbReference type="Proteomes" id="UP000640333"/>
    </source>
</evidence>
<comment type="similarity">
    <text evidence="1">Belongs to the LysR transcriptional regulatory family.</text>
</comment>